<organism evidence="1 2">
    <name type="scientific">Rhizobium lemnae</name>
    <dbReference type="NCBI Taxonomy" id="1214924"/>
    <lineage>
        <taxon>Bacteria</taxon>
        <taxon>Pseudomonadati</taxon>
        <taxon>Pseudomonadota</taxon>
        <taxon>Alphaproteobacteria</taxon>
        <taxon>Hyphomicrobiales</taxon>
        <taxon>Rhizobiaceae</taxon>
        <taxon>Rhizobium/Agrobacterium group</taxon>
        <taxon>Rhizobium</taxon>
    </lineage>
</organism>
<sequence>MISENENDDWILRPKVGLGKIHFGMQRQFIRQFTGYGAVLASRSKDAMPRDDAAAFLNSLGFTTDTVSNAVDAHVNSARPDTLTEAHSTGVMFEYEHEQLSEIMATNKSIHLTYSAKRVFEDSPREIIENMGLNLREDPLIFENEVIFPINCIYLFEFLRLNENNKEIISEGDKSDRTVIWRSKPRIGGTDLSNYRPLVF</sequence>
<dbReference type="Proteomes" id="UP001595697">
    <property type="component" value="Unassembled WGS sequence"/>
</dbReference>
<dbReference type="RefSeq" id="WP_377307293.1">
    <property type="nucleotide sequence ID" value="NZ_JBHSBD010000068.1"/>
</dbReference>
<name>A0ABV8EE08_9HYPH</name>
<protein>
    <submittedName>
        <fullName evidence="1">Uncharacterized protein</fullName>
    </submittedName>
</protein>
<gene>
    <name evidence="1" type="ORF">ACFOVS_16180</name>
</gene>
<accession>A0ABV8EE08</accession>
<dbReference type="EMBL" id="JBHSBD010000068">
    <property type="protein sequence ID" value="MFC3969651.1"/>
    <property type="molecule type" value="Genomic_DNA"/>
</dbReference>
<reference evidence="2" key="1">
    <citation type="journal article" date="2019" name="Int. J. Syst. Evol. Microbiol.">
        <title>The Global Catalogue of Microorganisms (GCM) 10K type strain sequencing project: providing services to taxonomists for standard genome sequencing and annotation.</title>
        <authorList>
            <consortium name="The Broad Institute Genomics Platform"/>
            <consortium name="The Broad Institute Genome Sequencing Center for Infectious Disease"/>
            <person name="Wu L."/>
            <person name="Ma J."/>
        </authorList>
    </citation>
    <scope>NUCLEOTIDE SEQUENCE [LARGE SCALE GENOMIC DNA]</scope>
    <source>
        <strain evidence="2">TBRC 5781</strain>
    </source>
</reference>
<evidence type="ECO:0000313" key="2">
    <source>
        <dbReference type="Proteomes" id="UP001595697"/>
    </source>
</evidence>
<keyword evidence="2" id="KW-1185">Reference proteome</keyword>
<proteinExistence type="predicted"/>
<comment type="caution">
    <text evidence="1">The sequence shown here is derived from an EMBL/GenBank/DDBJ whole genome shotgun (WGS) entry which is preliminary data.</text>
</comment>
<evidence type="ECO:0000313" key="1">
    <source>
        <dbReference type="EMBL" id="MFC3969651.1"/>
    </source>
</evidence>